<keyword evidence="1" id="KW-0812">Transmembrane</keyword>
<dbReference type="EMBL" id="JAYWIO010000001">
    <property type="protein sequence ID" value="KAK7289781.1"/>
    <property type="molecule type" value="Genomic_DNA"/>
</dbReference>
<dbReference type="AlphaFoldDB" id="A0AAN9J187"/>
<dbReference type="Proteomes" id="UP001372338">
    <property type="component" value="Unassembled WGS sequence"/>
</dbReference>
<proteinExistence type="predicted"/>
<keyword evidence="1" id="KW-1133">Transmembrane helix</keyword>
<organism evidence="2 3">
    <name type="scientific">Crotalaria pallida</name>
    <name type="common">Smooth rattlebox</name>
    <name type="synonym">Crotalaria striata</name>
    <dbReference type="NCBI Taxonomy" id="3830"/>
    <lineage>
        <taxon>Eukaryota</taxon>
        <taxon>Viridiplantae</taxon>
        <taxon>Streptophyta</taxon>
        <taxon>Embryophyta</taxon>
        <taxon>Tracheophyta</taxon>
        <taxon>Spermatophyta</taxon>
        <taxon>Magnoliopsida</taxon>
        <taxon>eudicotyledons</taxon>
        <taxon>Gunneridae</taxon>
        <taxon>Pentapetalae</taxon>
        <taxon>rosids</taxon>
        <taxon>fabids</taxon>
        <taxon>Fabales</taxon>
        <taxon>Fabaceae</taxon>
        <taxon>Papilionoideae</taxon>
        <taxon>50 kb inversion clade</taxon>
        <taxon>genistoids sensu lato</taxon>
        <taxon>core genistoids</taxon>
        <taxon>Crotalarieae</taxon>
        <taxon>Crotalaria</taxon>
    </lineage>
</organism>
<reference evidence="2 3" key="1">
    <citation type="submission" date="2024-01" db="EMBL/GenBank/DDBJ databases">
        <title>The genomes of 5 underutilized Papilionoideae crops provide insights into root nodulation and disease resistanc.</title>
        <authorList>
            <person name="Yuan L."/>
        </authorList>
    </citation>
    <scope>NUCLEOTIDE SEQUENCE [LARGE SCALE GENOMIC DNA]</scope>
    <source>
        <strain evidence="2">ZHUSHIDOU_FW_LH</strain>
        <tissue evidence="2">Leaf</tissue>
    </source>
</reference>
<comment type="caution">
    <text evidence="2">The sequence shown here is derived from an EMBL/GenBank/DDBJ whole genome shotgun (WGS) entry which is preliminary data.</text>
</comment>
<keyword evidence="3" id="KW-1185">Reference proteome</keyword>
<name>A0AAN9J187_CROPI</name>
<accession>A0AAN9J187</accession>
<sequence>MISDTVVEIHFAFLAKLLREANRESKKLVPLLSYHSLTLFSPIQFPPTQFPQIHSKKFKQPPVSITSFHCENEILLFQSFFSSYFISSFEISLPLICLLLFTRQYELELFSLKW</sequence>
<gene>
    <name evidence="2" type="ORF">RIF29_03720</name>
</gene>
<evidence type="ECO:0000256" key="1">
    <source>
        <dbReference type="SAM" id="Phobius"/>
    </source>
</evidence>
<protein>
    <submittedName>
        <fullName evidence="2">Uncharacterized protein</fullName>
    </submittedName>
</protein>
<evidence type="ECO:0000313" key="3">
    <source>
        <dbReference type="Proteomes" id="UP001372338"/>
    </source>
</evidence>
<keyword evidence="1" id="KW-0472">Membrane</keyword>
<feature type="transmembrane region" description="Helical" evidence="1">
    <location>
        <begin position="81"/>
        <end position="101"/>
    </location>
</feature>
<evidence type="ECO:0000313" key="2">
    <source>
        <dbReference type="EMBL" id="KAK7289781.1"/>
    </source>
</evidence>